<evidence type="ECO:0000256" key="2">
    <source>
        <dbReference type="SAM" id="SignalP"/>
    </source>
</evidence>
<evidence type="ECO:0000313" key="4">
    <source>
        <dbReference type="Proteomes" id="UP000198406"/>
    </source>
</evidence>
<feature type="signal peptide" evidence="2">
    <location>
        <begin position="1"/>
        <end position="26"/>
    </location>
</feature>
<dbReference type="EMBL" id="BDSP01000095">
    <property type="protein sequence ID" value="GAX15583.1"/>
    <property type="molecule type" value="Genomic_DNA"/>
</dbReference>
<name>A0A1Z5JNH4_FISSO</name>
<sequence length="176" mass="18715">MLRLTKTAFSLLSLIVLASVNSVVQGDGFTDESCPNELAAYEACATNNMAACKNDCEHEPEFTEEVFVALITDPSFMCEWLNEAYCAVHHCCNMCLNEATAYLDCQAKELAEDGTCEFSCADSGDAMDDAKDNGGTTDNNDGSGGDGVGQSSSGSLSLLRVSMWTSAVVFVGYTMS</sequence>
<protein>
    <submittedName>
        <fullName evidence="3">Uncharacterized protein</fullName>
    </submittedName>
</protein>
<reference evidence="3 4" key="1">
    <citation type="journal article" date="2015" name="Plant Cell">
        <title>Oil accumulation by the oleaginous diatom Fistulifera solaris as revealed by the genome and transcriptome.</title>
        <authorList>
            <person name="Tanaka T."/>
            <person name="Maeda Y."/>
            <person name="Veluchamy A."/>
            <person name="Tanaka M."/>
            <person name="Abida H."/>
            <person name="Marechal E."/>
            <person name="Bowler C."/>
            <person name="Muto M."/>
            <person name="Sunaga Y."/>
            <person name="Tanaka M."/>
            <person name="Yoshino T."/>
            <person name="Taniguchi T."/>
            <person name="Fukuda Y."/>
            <person name="Nemoto M."/>
            <person name="Matsumoto M."/>
            <person name="Wong P.S."/>
            <person name="Aburatani S."/>
            <person name="Fujibuchi W."/>
        </authorList>
    </citation>
    <scope>NUCLEOTIDE SEQUENCE [LARGE SCALE GENOMIC DNA]</scope>
    <source>
        <strain evidence="3 4">JPCC DA0580</strain>
    </source>
</reference>
<dbReference type="InParanoid" id="A0A1Z5JNH4"/>
<dbReference type="AlphaFoldDB" id="A0A1Z5JNH4"/>
<accession>A0A1Z5JNH4</accession>
<keyword evidence="2" id="KW-0732">Signal</keyword>
<evidence type="ECO:0000313" key="3">
    <source>
        <dbReference type="EMBL" id="GAX15583.1"/>
    </source>
</evidence>
<feature type="chain" id="PRO_5012780507" evidence="2">
    <location>
        <begin position="27"/>
        <end position="176"/>
    </location>
</feature>
<proteinExistence type="predicted"/>
<comment type="caution">
    <text evidence="3">The sequence shown here is derived from an EMBL/GenBank/DDBJ whole genome shotgun (WGS) entry which is preliminary data.</text>
</comment>
<gene>
    <name evidence="3" type="ORF">FisN_3Hh052</name>
</gene>
<organism evidence="3 4">
    <name type="scientific">Fistulifera solaris</name>
    <name type="common">Oleaginous diatom</name>
    <dbReference type="NCBI Taxonomy" id="1519565"/>
    <lineage>
        <taxon>Eukaryota</taxon>
        <taxon>Sar</taxon>
        <taxon>Stramenopiles</taxon>
        <taxon>Ochrophyta</taxon>
        <taxon>Bacillariophyta</taxon>
        <taxon>Bacillariophyceae</taxon>
        <taxon>Bacillariophycidae</taxon>
        <taxon>Naviculales</taxon>
        <taxon>Naviculaceae</taxon>
        <taxon>Fistulifera</taxon>
    </lineage>
</organism>
<evidence type="ECO:0000256" key="1">
    <source>
        <dbReference type="SAM" id="MobiDB-lite"/>
    </source>
</evidence>
<keyword evidence="4" id="KW-1185">Reference proteome</keyword>
<feature type="region of interest" description="Disordered" evidence="1">
    <location>
        <begin position="129"/>
        <end position="151"/>
    </location>
</feature>
<dbReference type="Proteomes" id="UP000198406">
    <property type="component" value="Unassembled WGS sequence"/>
</dbReference>